<feature type="transmembrane region" description="Helical" evidence="1">
    <location>
        <begin position="27"/>
        <end position="50"/>
    </location>
</feature>
<comment type="caution">
    <text evidence="2">The sequence shown here is derived from an EMBL/GenBank/DDBJ whole genome shotgun (WGS) entry which is preliminary data.</text>
</comment>
<evidence type="ECO:0000313" key="2">
    <source>
        <dbReference type="EMBL" id="GGG62203.1"/>
    </source>
</evidence>
<dbReference type="AlphaFoldDB" id="A0A917GYV6"/>
<feature type="transmembrane region" description="Helical" evidence="1">
    <location>
        <begin position="152"/>
        <end position="173"/>
    </location>
</feature>
<dbReference type="Proteomes" id="UP000638848">
    <property type="component" value="Unassembled WGS sequence"/>
</dbReference>
<evidence type="ECO:0000256" key="1">
    <source>
        <dbReference type="SAM" id="Phobius"/>
    </source>
</evidence>
<proteinExistence type="predicted"/>
<protein>
    <submittedName>
        <fullName evidence="2">Uncharacterized protein</fullName>
    </submittedName>
</protein>
<keyword evidence="1" id="KW-0812">Transmembrane</keyword>
<keyword evidence="1" id="KW-0472">Membrane</keyword>
<keyword evidence="3" id="KW-1185">Reference proteome</keyword>
<dbReference type="RefSeq" id="WP_188537999.1">
    <property type="nucleotide sequence ID" value="NZ_BMEQ01000015.1"/>
</dbReference>
<keyword evidence="1" id="KW-1133">Transmembrane helix</keyword>
<name>A0A917GYV6_9MICC</name>
<reference evidence="2" key="2">
    <citation type="submission" date="2020-09" db="EMBL/GenBank/DDBJ databases">
        <authorList>
            <person name="Sun Q."/>
            <person name="Zhou Y."/>
        </authorList>
    </citation>
    <scope>NUCLEOTIDE SEQUENCE</scope>
    <source>
        <strain evidence="2">CGMCC 1.12187</strain>
    </source>
</reference>
<feature type="transmembrane region" description="Helical" evidence="1">
    <location>
        <begin position="127"/>
        <end position="146"/>
    </location>
</feature>
<accession>A0A917GYV6</accession>
<feature type="transmembrane region" description="Helical" evidence="1">
    <location>
        <begin position="56"/>
        <end position="76"/>
    </location>
</feature>
<reference evidence="2" key="1">
    <citation type="journal article" date="2014" name="Int. J. Syst. Evol. Microbiol.">
        <title>Complete genome sequence of Corynebacterium casei LMG S-19264T (=DSM 44701T), isolated from a smear-ripened cheese.</title>
        <authorList>
            <consortium name="US DOE Joint Genome Institute (JGI-PGF)"/>
            <person name="Walter F."/>
            <person name="Albersmeier A."/>
            <person name="Kalinowski J."/>
            <person name="Ruckert C."/>
        </authorList>
    </citation>
    <scope>NUCLEOTIDE SEQUENCE</scope>
    <source>
        <strain evidence="2">CGMCC 1.12187</strain>
    </source>
</reference>
<sequence length="185" mass="20182">MDTRTPSERGGVVLSHPDRPVPSRRRLLLETVPADGVVLVAGLCAAWWAGTGGGRQWFVPGWAGVFVLAWLVLMLGRAPRPEVRRFSQRSDVHAARREARRTGRLPESPSVRVGVAARSCDQLELTVLLLTAGVTTGLGILLWPALPWAGIVVVWAALTALSLTGAVRGWIYLRLYETAHRRPPT</sequence>
<gene>
    <name evidence="2" type="ORF">GCM10011374_26690</name>
</gene>
<evidence type="ECO:0000313" key="3">
    <source>
        <dbReference type="Proteomes" id="UP000638848"/>
    </source>
</evidence>
<organism evidence="2 3">
    <name type="scientific">Kocuria dechangensis</name>
    <dbReference type="NCBI Taxonomy" id="1176249"/>
    <lineage>
        <taxon>Bacteria</taxon>
        <taxon>Bacillati</taxon>
        <taxon>Actinomycetota</taxon>
        <taxon>Actinomycetes</taxon>
        <taxon>Micrococcales</taxon>
        <taxon>Micrococcaceae</taxon>
        <taxon>Kocuria</taxon>
    </lineage>
</organism>
<dbReference type="EMBL" id="BMEQ01000015">
    <property type="protein sequence ID" value="GGG62203.1"/>
    <property type="molecule type" value="Genomic_DNA"/>
</dbReference>